<dbReference type="Pfam" id="PF00023">
    <property type="entry name" value="Ank"/>
    <property type="match status" value="1"/>
</dbReference>
<evidence type="ECO:0000256" key="3">
    <source>
        <dbReference type="ARBA" id="ARBA00022771"/>
    </source>
</evidence>
<dbReference type="EMBL" id="JAZGQO010000010">
    <property type="protein sequence ID" value="KAK6175673.1"/>
    <property type="molecule type" value="Genomic_DNA"/>
</dbReference>
<accession>A0AAN8JKJ4</accession>
<keyword evidence="4" id="KW-0862">Zinc</keyword>
<keyword evidence="3 7" id="KW-0863">Zinc-finger</keyword>
<keyword evidence="10" id="KW-1185">Reference proteome</keyword>
<organism evidence="9 10">
    <name type="scientific">Patella caerulea</name>
    <name type="common">Rayed Mediterranean limpet</name>
    <dbReference type="NCBI Taxonomy" id="87958"/>
    <lineage>
        <taxon>Eukaryota</taxon>
        <taxon>Metazoa</taxon>
        <taxon>Spiralia</taxon>
        <taxon>Lophotrochozoa</taxon>
        <taxon>Mollusca</taxon>
        <taxon>Gastropoda</taxon>
        <taxon>Patellogastropoda</taxon>
        <taxon>Patelloidea</taxon>
        <taxon>Patellidae</taxon>
        <taxon>Patella</taxon>
    </lineage>
</organism>
<dbReference type="InterPro" id="IPR002893">
    <property type="entry name" value="Znf_MYND"/>
</dbReference>
<keyword evidence="5 6" id="KW-0040">ANK repeat</keyword>
<sequence>MSKCGFNSTTIHNPETQLSHQVLLACERGKFEHFEEYLEKNKGIDINEQDSNGSTALHFAVAQSNVKCLGILFKYNANTNIKDENGFTPLALAAGRYANSSVSETLLNKGAEVNIVNKYGNSLLHTAVYAQDIHCVQILMKHGADITIQNKKGKTPLDLAKKLDNEDIIAVIRTSTNLMCAHCSQKPKTGLKKCTGCKAAQYCSKICQKLDWKYGHKQICSGYVLTTLVVKQADPTEILRLSKKKFIVKVQIELAWPGNPQVSATENMMVYNKDKKFIHFIFSNSQEKVCKMLVEKIQNEGFMGVKAFFWAEFDANLNNRVKIFYREMTSFQDW</sequence>
<gene>
    <name evidence="9" type="ORF">SNE40_014076</name>
</gene>
<feature type="domain" description="MYND-type" evidence="8">
    <location>
        <begin position="180"/>
        <end position="220"/>
    </location>
</feature>
<dbReference type="Gene3D" id="6.10.140.2220">
    <property type="match status" value="1"/>
</dbReference>
<dbReference type="SUPFAM" id="SSF48403">
    <property type="entry name" value="Ankyrin repeat"/>
    <property type="match status" value="1"/>
</dbReference>
<dbReference type="Pfam" id="PF12796">
    <property type="entry name" value="Ank_2"/>
    <property type="match status" value="1"/>
</dbReference>
<keyword evidence="1" id="KW-0479">Metal-binding</keyword>
<feature type="repeat" description="ANK" evidence="6">
    <location>
        <begin position="119"/>
        <end position="151"/>
    </location>
</feature>
<dbReference type="AlphaFoldDB" id="A0AAN8JKJ4"/>
<feature type="repeat" description="ANK" evidence="6">
    <location>
        <begin position="85"/>
        <end position="118"/>
    </location>
</feature>
<feature type="repeat" description="ANK" evidence="6">
    <location>
        <begin position="52"/>
        <end position="84"/>
    </location>
</feature>
<evidence type="ECO:0000256" key="4">
    <source>
        <dbReference type="ARBA" id="ARBA00022833"/>
    </source>
</evidence>
<reference evidence="9 10" key="1">
    <citation type="submission" date="2024-01" db="EMBL/GenBank/DDBJ databases">
        <title>The genome of the rayed Mediterranean limpet Patella caerulea (Linnaeus, 1758).</title>
        <authorList>
            <person name="Anh-Thu Weber A."/>
            <person name="Halstead-Nussloch G."/>
        </authorList>
    </citation>
    <scope>NUCLEOTIDE SEQUENCE [LARGE SCALE GENOMIC DNA]</scope>
    <source>
        <strain evidence="9">AATW-2023a</strain>
        <tissue evidence="9">Whole specimen</tissue>
    </source>
</reference>
<dbReference type="PROSITE" id="PS01360">
    <property type="entry name" value="ZF_MYND_1"/>
    <property type="match status" value="1"/>
</dbReference>
<protein>
    <recommendedName>
        <fullName evidence="8">MYND-type domain-containing protein</fullName>
    </recommendedName>
</protein>
<dbReference type="SUPFAM" id="SSF144232">
    <property type="entry name" value="HIT/MYND zinc finger-like"/>
    <property type="match status" value="1"/>
</dbReference>
<dbReference type="PANTHER" id="PTHR24198">
    <property type="entry name" value="ANKYRIN REPEAT AND PROTEIN KINASE DOMAIN-CONTAINING PROTEIN"/>
    <property type="match status" value="1"/>
</dbReference>
<dbReference type="PROSITE" id="PS50865">
    <property type="entry name" value="ZF_MYND_2"/>
    <property type="match status" value="1"/>
</dbReference>
<comment type="caution">
    <text evidence="9">The sequence shown here is derived from an EMBL/GenBank/DDBJ whole genome shotgun (WGS) entry which is preliminary data.</text>
</comment>
<dbReference type="Pfam" id="PF01753">
    <property type="entry name" value="zf-MYND"/>
    <property type="match status" value="1"/>
</dbReference>
<dbReference type="Proteomes" id="UP001347796">
    <property type="component" value="Unassembled WGS sequence"/>
</dbReference>
<proteinExistence type="predicted"/>
<dbReference type="PROSITE" id="PS50088">
    <property type="entry name" value="ANK_REPEAT"/>
    <property type="match status" value="3"/>
</dbReference>
<evidence type="ECO:0000256" key="7">
    <source>
        <dbReference type="PROSITE-ProRule" id="PRU00134"/>
    </source>
</evidence>
<evidence type="ECO:0000256" key="6">
    <source>
        <dbReference type="PROSITE-ProRule" id="PRU00023"/>
    </source>
</evidence>
<evidence type="ECO:0000256" key="5">
    <source>
        <dbReference type="ARBA" id="ARBA00023043"/>
    </source>
</evidence>
<dbReference type="PROSITE" id="PS50297">
    <property type="entry name" value="ANK_REP_REGION"/>
    <property type="match status" value="3"/>
</dbReference>
<dbReference type="InterPro" id="IPR002110">
    <property type="entry name" value="Ankyrin_rpt"/>
</dbReference>
<dbReference type="PROSITE" id="PS51257">
    <property type="entry name" value="PROKAR_LIPOPROTEIN"/>
    <property type="match status" value="1"/>
</dbReference>
<keyword evidence="2" id="KW-0677">Repeat</keyword>
<dbReference type="GO" id="GO:0008270">
    <property type="term" value="F:zinc ion binding"/>
    <property type="evidence" value="ECO:0007669"/>
    <property type="project" value="UniProtKB-KW"/>
</dbReference>
<evidence type="ECO:0000256" key="2">
    <source>
        <dbReference type="ARBA" id="ARBA00022737"/>
    </source>
</evidence>
<evidence type="ECO:0000313" key="10">
    <source>
        <dbReference type="Proteomes" id="UP001347796"/>
    </source>
</evidence>
<evidence type="ECO:0000313" key="9">
    <source>
        <dbReference type="EMBL" id="KAK6175673.1"/>
    </source>
</evidence>
<evidence type="ECO:0000259" key="8">
    <source>
        <dbReference type="PROSITE" id="PS50865"/>
    </source>
</evidence>
<dbReference type="SMART" id="SM00248">
    <property type="entry name" value="ANK"/>
    <property type="match status" value="4"/>
</dbReference>
<dbReference type="PANTHER" id="PTHR24198:SF165">
    <property type="entry name" value="ANKYRIN REPEAT-CONTAINING PROTEIN-RELATED"/>
    <property type="match status" value="1"/>
</dbReference>
<dbReference type="Gene3D" id="1.25.40.20">
    <property type="entry name" value="Ankyrin repeat-containing domain"/>
    <property type="match status" value="2"/>
</dbReference>
<dbReference type="InterPro" id="IPR036770">
    <property type="entry name" value="Ankyrin_rpt-contain_sf"/>
</dbReference>
<evidence type="ECO:0000256" key="1">
    <source>
        <dbReference type="ARBA" id="ARBA00022723"/>
    </source>
</evidence>
<dbReference type="PRINTS" id="PR01415">
    <property type="entry name" value="ANKYRIN"/>
</dbReference>
<name>A0AAN8JKJ4_PATCE</name>